<dbReference type="InterPro" id="IPR002797">
    <property type="entry name" value="Polysacc_synth"/>
</dbReference>
<comment type="caution">
    <text evidence="8">The sequence shown here is derived from an EMBL/GenBank/DDBJ whole genome shotgun (WGS) entry which is preliminary data.</text>
</comment>
<evidence type="ECO:0000256" key="2">
    <source>
        <dbReference type="ARBA" id="ARBA00022475"/>
    </source>
</evidence>
<feature type="transmembrane region" description="Helical" evidence="7">
    <location>
        <begin position="216"/>
        <end position="236"/>
    </location>
</feature>
<reference evidence="8 9" key="1">
    <citation type="journal article" date="2016" name="Nat. Commun.">
        <title>Thousands of microbial genomes shed light on interconnected biogeochemical processes in an aquifer system.</title>
        <authorList>
            <person name="Anantharaman K."/>
            <person name="Brown C.T."/>
            <person name="Hug L.A."/>
            <person name="Sharon I."/>
            <person name="Castelle C.J."/>
            <person name="Probst A.J."/>
            <person name="Thomas B.C."/>
            <person name="Singh A."/>
            <person name="Wilkins M.J."/>
            <person name="Karaoz U."/>
            <person name="Brodie E.L."/>
            <person name="Williams K.H."/>
            <person name="Hubbard S.S."/>
            <person name="Banfield J.F."/>
        </authorList>
    </citation>
    <scope>NUCLEOTIDE SEQUENCE [LARGE SCALE GENOMIC DNA]</scope>
</reference>
<evidence type="ECO:0000313" key="9">
    <source>
        <dbReference type="Proteomes" id="UP000177187"/>
    </source>
</evidence>
<feature type="region of interest" description="Disordered" evidence="6">
    <location>
        <begin position="514"/>
        <end position="533"/>
    </location>
</feature>
<evidence type="ECO:0000256" key="1">
    <source>
        <dbReference type="ARBA" id="ARBA00004651"/>
    </source>
</evidence>
<evidence type="ECO:0000256" key="7">
    <source>
        <dbReference type="SAM" id="Phobius"/>
    </source>
</evidence>
<feature type="transmembrane region" description="Helical" evidence="7">
    <location>
        <begin position="415"/>
        <end position="436"/>
    </location>
</feature>
<sequence length="533" mass="58757">MLEHLKKTFKHTVIYGLGGLISHAVGFLLIPVYTRYLSPNAYGVVAMVMIYTTVLEIVMRLGVDSALFKVYFEEKDEESRRTLVTTTFLFQLAAAGIIFALTYPFSDGLSDLFFGTRDYTVYFQFATASQLVTLIRVVPLSVIRAKERPGLFSILNVLRFTLVMGFNILFVVVLEAGPLGIIQAQFYSALALIPVFLVITLRHMRPRISWNQLKRLASFGLPLIPAGLAGWVLTMADRWVLRLVAPVTKFALVAQKGLGEMVTKTGDVLAGALPTLVDVGLYDLAYKFSLIVRMGLIQPFIFAWGPLMFSVYHQPEAKRVYRAVLTLFTLASVGLCFAVGVMSPEIVKLMATWPFYSAWSSVFILALSHCFYGLYIVFTVGTSVVHKSKYQAYTSTAGVVANIGLNFLLIPLWGVMGAALATLLSFGVMALVHYRFSQREYPIAYDLGAVVKVLVLATGLWIATTFLPFGWWGLVGRVGALGLFVVLLKFLGLFKAEEVRLVVGGFKEFLGRRRGGGDGEAGPPPEEPGELQG</sequence>
<protein>
    <submittedName>
        <fullName evidence="8">Uncharacterized protein</fullName>
    </submittedName>
</protein>
<dbReference type="PANTHER" id="PTHR30250:SF11">
    <property type="entry name" value="O-ANTIGEN TRANSPORTER-RELATED"/>
    <property type="match status" value="1"/>
</dbReference>
<dbReference type="AlphaFoldDB" id="A0A1F5F4S3"/>
<proteinExistence type="predicted"/>
<feature type="transmembrane region" description="Helical" evidence="7">
    <location>
        <begin position="355"/>
        <end position="378"/>
    </location>
</feature>
<feature type="transmembrane region" description="Helical" evidence="7">
    <location>
        <begin position="324"/>
        <end position="343"/>
    </location>
</feature>
<feature type="transmembrane region" description="Helical" evidence="7">
    <location>
        <begin position="121"/>
        <end position="139"/>
    </location>
</feature>
<dbReference type="EMBL" id="MFAF01000096">
    <property type="protein sequence ID" value="OGD74671.1"/>
    <property type="molecule type" value="Genomic_DNA"/>
</dbReference>
<dbReference type="GO" id="GO:0005886">
    <property type="term" value="C:plasma membrane"/>
    <property type="evidence" value="ECO:0007669"/>
    <property type="project" value="UniProtKB-SubCell"/>
</dbReference>
<feature type="transmembrane region" description="Helical" evidence="7">
    <location>
        <begin position="12"/>
        <end position="34"/>
    </location>
</feature>
<feature type="transmembrane region" description="Helical" evidence="7">
    <location>
        <begin position="443"/>
        <end position="463"/>
    </location>
</feature>
<comment type="subcellular location">
    <subcellularLocation>
        <location evidence="1">Cell membrane</location>
        <topology evidence="1">Multi-pass membrane protein</topology>
    </subcellularLocation>
</comment>
<evidence type="ECO:0000256" key="3">
    <source>
        <dbReference type="ARBA" id="ARBA00022692"/>
    </source>
</evidence>
<dbReference type="PANTHER" id="PTHR30250">
    <property type="entry name" value="PST FAMILY PREDICTED COLANIC ACID TRANSPORTER"/>
    <property type="match status" value="1"/>
</dbReference>
<accession>A0A1F5F4S3</accession>
<keyword evidence="4 7" id="KW-1133">Transmembrane helix</keyword>
<evidence type="ECO:0000256" key="4">
    <source>
        <dbReference type="ARBA" id="ARBA00022989"/>
    </source>
</evidence>
<feature type="transmembrane region" description="Helical" evidence="7">
    <location>
        <begin position="290"/>
        <end position="312"/>
    </location>
</feature>
<organism evidence="8 9">
    <name type="scientific">Candidatus Coatesbacteria bacterium RBG_13_66_14</name>
    <dbReference type="NCBI Taxonomy" id="1817816"/>
    <lineage>
        <taxon>Bacteria</taxon>
        <taxon>Candidatus Coatesiibacteriota</taxon>
    </lineage>
</organism>
<feature type="transmembrane region" description="Helical" evidence="7">
    <location>
        <begin position="82"/>
        <end position="101"/>
    </location>
</feature>
<feature type="transmembrane region" description="Helical" evidence="7">
    <location>
        <begin position="469"/>
        <end position="491"/>
    </location>
</feature>
<gene>
    <name evidence="8" type="ORF">A2Y64_05230</name>
</gene>
<name>A0A1F5F4S3_9BACT</name>
<dbReference type="STRING" id="1817816.A2Y64_05230"/>
<keyword evidence="3 7" id="KW-0812">Transmembrane</keyword>
<feature type="transmembrane region" description="Helical" evidence="7">
    <location>
        <begin position="40"/>
        <end position="61"/>
    </location>
</feature>
<dbReference type="Pfam" id="PF01943">
    <property type="entry name" value="Polysacc_synt"/>
    <property type="match status" value="1"/>
</dbReference>
<dbReference type="InterPro" id="IPR050833">
    <property type="entry name" value="Poly_Biosynth_Transport"/>
</dbReference>
<keyword evidence="2" id="KW-1003">Cell membrane</keyword>
<evidence type="ECO:0000256" key="6">
    <source>
        <dbReference type="SAM" id="MobiDB-lite"/>
    </source>
</evidence>
<feature type="transmembrane region" description="Helical" evidence="7">
    <location>
        <begin position="151"/>
        <end position="174"/>
    </location>
</feature>
<feature type="transmembrane region" description="Helical" evidence="7">
    <location>
        <begin position="186"/>
        <end position="204"/>
    </location>
</feature>
<evidence type="ECO:0000256" key="5">
    <source>
        <dbReference type="ARBA" id="ARBA00023136"/>
    </source>
</evidence>
<dbReference type="Proteomes" id="UP000177187">
    <property type="component" value="Unassembled WGS sequence"/>
</dbReference>
<feature type="transmembrane region" description="Helical" evidence="7">
    <location>
        <begin position="390"/>
        <end position="409"/>
    </location>
</feature>
<evidence type="ECO:0000313" key="8">
    <source>
        <dbReference type="EMBL" id="OGD74671.1"/>
    </source>
</evidence>
<keyword evidence="5 7" id="KW-0472">Membrane</keyword>